<accession>A0A935Q1M3</accession>
<dbReference type="EMBL" id="JADJMH010000014">
    <property type="protein sequence ID" value="MBK7675901.1"/>
    <property type="molecule type" value="Genomic_DNA"/>
</dbReference>
<evidence type="ECO:0000256" key="4">
    <source>
        <dbReference type="ARBA" id="ARBA00022989"/>
    </source>
</evidence>
<evidence type="ECO:0000256" key="2">
    <source>
        <dbReference type="ARBA" id="ARBA00022475"/>
    </source>
</evidence>
<dbReference type="SUPFAM" id="SSF158442">
    <property type="entry name" value="DsbB-like"/>
    <property type="match status" value="1"/>
</dbReference>
<evidence type="ECO:0000256" key="5">
    <source>
        <dbReference type="ARBA" id="ARBA00023136"/>
    </source>
</evidence>
<keyword evidence="4 6" id="KW-1133">Transmembrane helix</keyword>
<protein>
    <submittedName>
        <fullName evidence="7">Disulfide bond formation protein B</fullName>
    </submittedName>
</protein>
<organism evidence="7 8">
    <name type="scientific">Candidatus Accumulibacter proximus</name>
    <dbReference type="NCBI Taxonomy" id="2954385"/>
    <lineage>
        <taxon>Bacteria</taxon>
        <taxon>Pseudomonadati</taxon>
        <taxon>Pseudomonadota</taxon>
        <taxon>Betaproteobacteria</taxon>
        <taxon>Candidatus Accumulibacter</taxon>
    </lineage>
</organism>
<name>A0A935Q1M3_9PROT</name>
<feature type="transmembrane region" description="Helical" evidence="6">
    <location>
        <begin position="39"/>
        <end position="57"/>
    </location>
</feature>
<gene>
    <name evidence="7" type="ORF">IPJ27_14760</name>
</gene>
<dbReference type="PANTHER" id="PTHR36570:SF3">
    <property type="entry name" value="DISULFIDE BOND FORMATION PROTEIN B"/>
    <property type="match status" value="1"/>
</dbReference>
<keyword evidence="3 6" id="KW-0812">Transmembrane</keyword>
<dbReference type="GO" id="GO:0005886">
    <property type="term" value="C:plasma membrane"/>
    <property type="evidence" value="ECO:0007669"/>
    <property type="project" value="UniProtKB-SubCell"/>
</dbReference>
<sequence>MRVSLRACFGLLALAAIGLTLTGWWIGEWMKLQPCPLCIFQRLLYLLIAFLALAGMLMPAWSRLWAVLLGLTAAGGLATAAYQSWLQYLPDASMECGLGDPTLIEQIVDWFGLRWPALFMATGFCTSKDWLFLGLSMAVWSGLCFLVFLVAAGTLLARRASATLRMAQPEH</sequence>
<feature type="transmembrane region" description="Helical" evidence="6">
    <location>
        <begin position="64"/>
        <end position="85"/>
    </location>
</feature>
<comment type="caution">
    <text evidence="7">The sequence shown here is derived from an EMBL/GenBank/DDBJ whole genome shotgun (WGS) entry which is preliminary data.</text>
</comment>
<dbReference type="Proteomes" id="UP000697998">
    <property type="component" value="Unassembled WGS sequence"/>
</dbReference>
<reference evidence="7 8" key="1">
    <citation type="submission" date="2020-10" db="EMBL/GenBank/DDBJ databases">
        <title>Connecting structure to function with the recovery of over 1000 high-quality activated sludge metagenome-assembled genomes encoding full-length rRNA genes using long-read sequencing.</title>
        <authorList>
            <person name="Singleton C.M."/>
            <person name="Petriglieri F."/>
            <person name="Kristensen J.M."/>
            <person name="Kirkegaard R.H."/>
            <person name="Michaelsen T.Y."/>
            <person name="Andersen M.H."/>
            <person name="Karst S.M."/>
            <person name="Dueholm M.S."/>
            <person name="Nielsen P.H."/>
            <person name="Albertsen M."/>
        </authorList>
    </citation>
    <scope>NUCLEOTIDE SEQUENCE [LARGE SCALE GENOMIC DNA]</scope>
    <source>
        <strain evidence="7">EsbW_18-Q3-R4-48_BATAC.285</strain>
    </source>
</reference>
<dbReference type="PANTHER" id="PTHR36570">
    <property type="entry name" value="DISULFIDE BOND FORMATION PROTEIN B"/>
    <property type="match status" value="1"/>
</dbReference>
<evidence type="ECO:0000256" key="3">
    <source>
        <dbReference type="ARBA" id="ARBA00022692"/>
    </source>
</evidence>
<evidence type="ECO:0000256" key="6">
    <source>
        <dbReference type="SAM" id="Phobius"/>
    </source>
</evidence>
<dbReference type="Pfam" id="PF02600">
    <property type="entry name" value="DsbB"/>
    <property type="match status" value="1"/>
</dbReference>
<dbReference type="InterPro" id="IPR023380">
    <property type="entry name" value="DsbB-like_sf"/>
</dbReference>
<feature type="transmembrane region" description="Helical" evidence="6">
    <location>
        <begin position="7"/>
        <end position="27"/>
    </location>
</feature>
<dbReference type="GO" id="GO:0006457">
    <property type="term" value="P:protein folding"/>
    <property type="evidence" value="ECO:0007669"/>
    <property type="project" value="InterPro"/>
</dbReference>
<dbReference type="AlphaFoldDB" id="A0A935Q1M3"/>
<evidence type="ECO:0000256" key="1">
    <source>
        <dbReference type="ARBA" id="ARBA00004651"/>
    </source>
</evidence>
<proteinExistence type="predicted"/>
<feature type="transmembrane region" description="Helical" evidence="6">
    <location>
        <begin position="130"/>
        <end position="156"/>
    </location>
</feature>
<dbReference type="InterPro" id="IPR050183">
    <property type="entry name" value="DsbB"/>
</dbReference>
<evidence type="ECO:0000313" key="7">
    <source>
        <dbReference type="EMBL" id="MBK7675901.1"/>
    </source>
</evidence>
<keyword evidence="5 6" id="KW-0472">Membrane</keyword>
<dbReference type="InterPro" id="IPR003752">
    <property type="entry name" value="DiS_bond_form_DsbB/BdbC"/>
</dbReference>
<comment type="subcellular location">
    <subcellularLocation>
        <location evidence="1">Cell membrane</location>
        <topology evidence="1">Multi-pass membrane protein</topology>
    </subcellularLocation>
</comment>
<evidence type="ECO:0000313" key="8">
    <source>
        <dbReference type="Proteomes" id="UP000697998"/>
    </source>
</evidence>
<dbReference type="Gene3D" id="1.20.1550.10">
    <property type="entry name" value="DsbB-like"/>
    <property type="match status" value="1"/>
</dbReference>
<dbReference type="GO" id="GO:0015035">
    <property type="term" value="F:protein-disulfide reductase activity"/>
    <property type="evidence" value="ECO:0007669"/>
    <property type="project" value="InterPro"/>
</dbReference>
<keyword evidence="2" id="KW-1003">Cell membrane</keyword>